<dbReference type="RefSeq" id="WP_169589631.1">
    <property type="nucleotide sequence ID" value="NZ_VCQU01000006.1"/>
</dbReference>
<dbReference type="AlphaFoldDB" id="A0A848KFW5"/>
<organism evidence="1 2">
    <name type="scientific">Antrihabitans stalactiti</name>
    <dbReference type="NCBI Taxonomy" id="2584121"/>
    <lineage>
        <taxon>Bacteria</taxon>
        <taxon>Bacillati</taxon>
        <taxon>Actinomycetota</taxon>
        <taxon>Actinomycetes</taxon>
        <taxon>Mycobacteriales</taxon>
        <taxon>Nocardiaceae</taxon>
        <taxon>Antrihabitans</taxon>
    </lineage>
</organism>
<keyword evidence="2" id="KW-1185">Reference proteome</keyword>
<sequence>MDVTTVVLFPVRAAFVTADSALMVAEGSLAMTRSVISAQAALLKVNTDTSVGAQIGFAGRMSTLMAEDRALGQSLRPGGPLDRFLQRGGVADRLTARDGPLDRLLAPDGPIERLFEPGGIVDRSLEPGGFVDRLVAPNGTLERLTARGGIIETLVAEQGAIERVVGVADQVVSLTNVMASLAPNLDRFNRSVDALQEQTARLTELAARFPPGRWLRRSPSEPQV</sequence>
<comment type="caution">
    <text evidence="1">The sequence shown here is derived from an EMBL/GenBank/DDBJ whole genome shotgun (WGS) entry which is preliminary data.</text>
</comment>
<gene>
    <name evidence="1" type="ORF">FGL95_18740</name>
</gene>
<protein>
    <submittedName>
        <fullName evidence="1">ABC transporter</fullName>
    </submittedName>
</protein>
<dbReference type="Proteomes" id="UP000535543">
    <property type="component" value="Unassembled WGS sequence"/>
</dbReference>
<name>A0A848KFW5_9NOCA</name>
<proteinExistence type="predicted"/>
<dbReference type="EMBL" id="VCQU01000006">
    <property type="protein sequence ID" value="NMN97081.1"/>
    <property type="molecule type" value="Genomic_DNA"/>
</dbReference>
<evidence type="ECO:0000313" key="1">
    <source>
        <dbReference type="EMBL" id="NMN97081.1"/>
    </source>
</evidence>
<accession>A0A848KFW5</accession>
<reference evidence="1 2" key="2">
    <citation type="submission" date="2020-06" db="EMBL/GenBank/DDBJ databases">
        <title>Antribacter stalactiti gen. nov., sp. nov., a new member of the family Nacardiaceae isolated from a cave.</title>
        <authorList>
            <person name="Kim I.S."/>
        </authorList>
    </citation>
    <scope>NUCLEOTIDE SEQUENCE [LARGE SCALE GENOMIC DNA]</scope>
    <source>
        <strain evidence="1 2">YC2-7</strain>
    </source>
</reference>
<reference evidence="1 2" key="1">
    <citation type="submission" date="2019-05" db="EMBL/GenBank/DDBJ databases">
        <authorList>
            <person name="Lee S.D."/>
        </authorList>
    </citation>
    <scope>NUCLEOTIDE SEQUENCE [LARGE SCALE GENOMIC DNA]</scope>
    <source>
        <strain evidence="1 2">YC2-7</strain>
    </source>
</reference>
<evidence type="ECO:0000313" key="2">
    <source>
        <dbReference type="Proteomes" id="UP000535543"/>
    </source>
</evidence>